<evidence type="ECO:0000313" key="2">
    <source>
        <dbReference type="Proteomes" id="UP000295367"/>
    </source>
</evidence>
<evidence type="ECO:0000313" key="1">
    <source>
        <dbReference type="EMBL" id="TCV90585.1"/>
    </source>
</evidence>
<organism evidence="1 2">
    <name type="scientific">Sulfurirhabdus autotrophica</name>
    <dbReference type="NCBI Taxonomy" id="1706046"/>
    <lineage>
        <taxon>Bacteria</taxon>
        <taxon>Pseudomonadati</taxon>
        <taxon>Pseudomonadota</taxon>
        <taxon>Betaproteobacteria</taxon>
        <taxon>Nitrosomonadales</taxon>
        <taxon>Sulfuricellaceae</taxon>
        <taxon>Sulfurirhabdus</taxon>
    </lineage>
</organism>
<name>A0A4R3YDK4_9PROT</name>
<dbReference type="AlphaFoldDB" id="A0A4R3YDK4"/>
<protein>
    <submittedName>
        <fullName evidence="1">Uncharacterized protein</fullName>
    </submittedName>
</protein>
<sequence>MKQIQYGFVFLSLIFAGQVLAAEPLGFGLSNKYCLGDVCLGDADANHPELKISEELKKVAKYRKAPVCRINEASVYLRDVKYKNGSEGSIYLLADPANLSPNLEKYFRISSITVKFSPFLSPEAVKALEQKIAGRYKMARASAYSYEAKDGNRTIRLTVSTWESSLLMTGVDGSEYAAQPGCAQQQVPNL</sequence>
<gene>
    <name evidence="1" type="ORF">EDC63_101559</name>
</gene>
<dbReference type="RefSeq" id="WP_124947497.1">
    <property type="nucleotide sequence ID" value="NZ_BHVT01000073.1"/>
</dbReference>
<reference evidence="1 2" key="1">
    <citation type="submission" date="2019-03" db="EMBL/GenBank/DDBJ databases">
        <title>Genomic Encyclopedia of Type Strains, Phase IV (KMG-IV): sequencing the most valuable type-strain genomes for metagenomic binning, comparative biology and taxonomic classification.</title>
        <authorList>
            <person name="Goeker M."/>
        </authorList>
    </citation>
    <scope>NUCLEOTIDE SEQUENCE [LARGE SCALE GENOMIC DNA]</scope>
    <source>
        <strain evidence="1 2">DSM 100309</strain>
    </source>
</reference>
<accession>A0A4R3YDK4</accession>
<dbReference type="Proteomes" id="UP000295367">
    <property type="component" value="Unassembled WGS sequence"/>
</dbReference>
<keyword evidence="2" id="KW-1185">Reference proteome</keyword>
<dbReference type="EMBL" id="SMCO01000001">
    <property type="protein sequence ID" value="TCV90585.1"/>
    <property type="molecule type" value="Genomic_DNA"/>
</dbReference>
<proteinExistence type="predicted"/>
<comment type="caution">
    <text evidence="1">The sequence shown here is derived from an EMBL/GenBank/DDBJ whole genome shotgun (WGS) entry which is preliminary data.</text>
</comment>
<dbReference type="OrthoDB" id="8559302at2"/>